<evidence type="ECO:0000313" key="2">
    <source>
        <dbReference type="EMBL" id="TDL13181.1"/>
    </source>
</evidence>
<gene>
    <name evidence="2" type="ORF">BD410DRAFT_810782</name>
</gene>
<dbReference type="EMBL" id="ML170885">
    <property type="protein sequence ID" value="TDL13181.1"/>
    <property type="molecule type" value="Genomic_DNA"/>
</dbReference>
<evidence type="ECO:0000256" key="1">
    <source>
        <dbReference type="SAM" id="MobiDB-lite"/>
    </source>
</evidence>
<dbReference type="AlphaFoldDB" id="A0A4Y7PDR2"/>
<reference evidence="2 3" key="1">
    <citation type="submission" date="2018-06" db="EMBL/GenBank/DDBJ databases">
        <title>A transcriptomic atlas of mushroom development highlights an independent origin of complex multicellularity.</title>
        <authorList>
            <consortium name="DOE Joint Genome Institute"/>
            <person name="Krizsan K."/>
            <person name="Almasi E."/>
            <person name="Merenyi Z."/>
            <person name="Sahu N."/>
            <person name="Viragh M."/>
            <person name="Koszo T."/>
            <person name="Mondo S."/>
            <person name="Kiss B."/>
            <person name="Balint B."/>
            <person name="Kues U."/>
            <person name="Barry K."/>
            <person name="Hegedus J.C."/>
            <person name="Henrissat B."/>
            <person name="Johnson J."/>
            <person name="Lipzen A."/>
            <person name="Ohm R."/>
            <person name="Nagy I."/>
            <person name="Pangilinan J."/>
            <person name="Yan J."/>
            <person name="Xiong Y."/>
            <person name="Grigoriev I.V."/>
            <person name="Hibbett D.S."/>
            <person name="Nagy L.G."/>
        </authorList>
    </citation>
    <scope>NUCLEOTIDE SEQUENCE [LARGE SCALE GENOMIC DNA]</scope>
    <source>
        <strain evidence="2 3">SZMC22713</strain>
    </source>
</reference>
<feature type="non-terminal residue" evidence="2">
    <location>
        <position position="197"/>
    </location>
</feature>
<evidence type="ECO:0000313" key="3">
    <source>
        <dbReference type="Proteomes" id="UP000294933"/>
    </source>
</evidence>
<organism evidence="2 3">
    <name type="scientific">Rickenella mellea</name>
    <dbReference type="NCBI Taxonomy" id="50990"/>
    <lineage>
        <taxon>Eukaryota</taxon>
        <taxon>Fungi</taxon>
        <taxon>Dikarya</taxon>
        <taxon>Basidiomycota</taxon>
        <taxon>Agaricomycotina</taxon>
        <taxon>Agaricomycetes</taxon>
        <taxon>Hymenochaetales</taxon>
        <taxon>Rickenellaceae</taxon>
        <taxon>Rickenella</taxon>
    </lineage>
</organism>
<accession>A0A4Y7PDR2</accession>
<sequence length="197" mass="21860">MSTWMHICLPANSSTIAMRWCNLRDFLGQDIVPPSLKRFDSRCLASGVRPPHRDSPSVELNEQSTSRDLRLVLHLASYGTSCFPVLSFRRGVLKAYIPGLDDTDYDVDKCFDRDTIASVCQSVEEKYARAEKATETNSVNPRAKVDENALHSTGARLRTSTRSGDVYDEGPESLVAPPQTSQAGEQRPRSSAVFKAH</sequence>
<proteinExistence type="predicted"/>
<dbReference type="VEuPathDB" id="FungiDB:BD410DRAFT_810782"/>
<name>A0A4Y7PDR2_9AGAM</name>
<feature type="region of interest" description="Disordered" evidence="1">
    <location>
        <begin position="131"/>
        <end position="197"/>
    </location>
</feature>
<protein>
    <submittedName>
        <fullName evidence="2">Uncharacterized protein</fullName>
    </submittedName>
</protein>
<dbReference type="Proteomes" id="UP000294933">
    <property type="component" value="Unassembled WGS sequence"/>
</dbReference>
<keyword evidence="3" id="KW-1185">Reference proteome</keyword>